<evidence type="ECO:0000313" key="17">
    <source>
        <dbReference type="Proteomes" id="UP001516023"/>
    </source>
</evidence>
<feature type="domain" description="Major facilitator superfamily (MFS) profile" evidence="15">
    <location>
        <begin position="52"/>
        <end position="522"/>
    </location>
</feature>
<comment type="subunit">
    <text evidence="2">Homodimer.</text>
</comment>
<dbReference type="Pfam" id="PF00083">
    <property type="entry name" value="Sugar_tr"/>
    <property type="match status" value="1"/>
</dbReference>
<feature type="transmembrane region" description="Helical" evidence="14">
    <location>
        <begin position="90"/>
        <end position="107"/>
    </location>
</feature>
<keyword evidence="17" id="KW-1185">Reference proteome</keyword>
<organism evidence="16 17">
    <name type="scientific">Cyclotella cryptica</name>
    <dbReference type="NCBI Taxonomy" id="29204"/>
    <lineage>
        <taxon>Eukaryota</taxon>
        <taxon>Sar</taxon>
        <taxon>Stramenopiles</taxon>
        <taxon>Ochrophyta</taxon>
        <taxon>Bacillariophyta</taxon>
        <taxon>Coscinodiscophyceae</taxon>
        <taxon>Thalassiosirophycidae</taxon>
        <taxon>Stephanodiscales</taxon>
        <taxon>Stephanodiscaceae</taxon>
        <taxon>Cyclotella</taxon>
    </lineage>
</organism>
<accession>A0ABD3QJP6</accession>
<proteinExistence type="predicted"/>
<dbReference type="PRINTS" id="PR00171">
    <property type="entry name" value="SUGRTRNSPORT"/>
</dbReference>
<comment type="subcellular location">
    <subcellularLocation>
        <location evidence="1">Membrane</location>
        <topology evidence="1">Multi-pass membrane protein</topology>
    </subcellularLocation>
</comment>
<keyword evidence="6 14" id="KW-0472">Membrane</keyword>
<comment type="catalytic activity">
    <reaction evidence="8">
        <text>D-glucose(out) = D-glucose(in)</text>
        <dbReference type="Rhea" id="RHEA:60376"/>
        <dbReference type="ChEBI" id="CHEBI:4167"/>
    </reaction>
    <physiologicalReaction direction="left-to-right" evidence="8">
        <dbReference type="Rhea" id="RHEA:60377"/>
    </physiologicalReaction>
</comment>
<protein>
    <recommendedName>
        <fullName evidence="13">Hexose transporter 1</fullName>
    </recommendedName>
</protein>
<feature type="transmembrane region" description="Helical" evidence="14">
    <location>
        <begin position="49"/>
        <end position="70"/>
    </location>
</feature>
<dbReference type="SUPFAM" id="SSF103473">
    <property type="entry name" value="MFS general substrate transporter"/>
    <property type="match status" value="1"/>
</dbReference>
<dbReference type="GO" id="GO:0055085">
    <property type="term" value="P:transmembrane transport"/>
    <property type="evidence" value="ECO:0007669"/>
    <property type="project" value="UniProtKB-ARBA"/>
</dbReference>
<dbReference type="PANTHER" id="PTHR48020:SF12">
    <property type="entry name" value="PROTON MYO-INOSITOL COTRANSPORTER"/>
    <property type="match status" value="1"/>
</dbReference>
<evidence type="ECO:0000259" key="15">
    <source>
        <dbReference type="PROSITE" id="PS50850"/>
    </source>
</evidence>
<keyword evidence="3" id="KW-0813">Transport</keyword>
<dbReference type="AlphaFoldDB" id="A0ABD3QJP6"/>
<dbReference type="PROSITE" id="PS50850">
    <property type="entry name" value="MFS"/>
    <property type="match status" value="1"/>
</dbReference>
<evidence type="ECO:0000256" key="1">
    <source>
        <dbReference type="ARBA" id="ARBA00004141"/>
    </source>
</evidence>
<feature type="transmembrane region" description="Helical" evidence="14">
    <location>
        <begin position="212"/>
        <end position="229"/>
    </location>
</feature>
<dbReference type="PANTHER" id="PTHR48020">
    <property type="entry name" value="PROTON MYO-INOSITOL COTRANSPORTER"/>
    <property type="match status" value="1"/>
</dbReference>
<evidence type="ECO:0000256" key="2">
    <source>
        <dbReference type="ARBA" id="ARBA00011738"/>
    </source>
</evidence>
<feature type="transmembrane region" description="Helical" evidence="14">
    <location>
        <begin position="468"/>
        <end position="488"/>
    </location>
</feature>
<comment type="caution">
    <text evidence="16">The sequence shown here is derived from an EMBL/GenBank/DDBJ whole genome shotgun (WGS) entry which is preliminary data.</text>
</comment>
<evidence type="ECO:0000256" key="11">
    <source>
        <dbReference type="ARBA" id="ARBA00044668"/>
    </source>
</evidence>
<dbReference type="EMBL" id="JABMIG020000033">
    <property type="protein sequence ID" value="KAL3800317.1"/>
    <property type="molecule type" value="Genomic_DNA"/>
</dbReference>
<gene>
    <name evidence="16" type="ORF">HJC23_003613</name>
</gene>
<evidence type="ECO:0000256" key="7">
    <source>
        <dbReference type="ARBA" id="ARBA00044637"/>
    </source>
</evidence>
<evidence type="ECO:0000256" key="12">
    <source>
        <dbReference type="ARBA" id="ARBA00044710"/>
    </source>
</evidence>
<dbReference type="InterPro" id="IPR020846">
    <property type="entry name" value="MFS_dom"/>
</dbReference>
<dbReference type="GO" id="GO:0005737">
    <property type="term" value="C:cytoplasm"/>
    <property type="evidence" value="ECO:0007669"/>
    <property type="project" value="UniProtKB-ARBA"/>
</dbReference>
<dbReference type="FunFam" id="1.20.1250.20:FF:000118">
    <property type="entry name" value="D-xylose-proton symporter-like 3, chloroplastic"/>
    <property type="match status" value="1"/>
</dbReference>
<evidence type="ECO:0000256" key="13">
    <source>
        <dbReference type="ARBA" id="ARBA00044780"/>
    </source>
</evidence>
<keyword evidence="4 14" id="KW-0812">Transmembrane</keyword>
<reference evidence="16 17" key="1">
    <citation type="journal article" date="2020" name="G3 (Bethesda)">
        <title>Improved Reference Genome for Cyclotella cryptica CCMP332, a Model for Cell Wall Morphogenesis, Salinity Adaptation, and Lipid Production in Diatoms (Bacillariophyta).</title>
        <authorList>
            <person name="Roberts W.R."/>
            <person name="Downey K.M."/>
            <person name="Ruck E.C."/>
            <person name="Traller J.C."/>
            <person name="Alverson A.J."/>
        </authorList>
    </citation>
    <scope>NUCLEOTIDE SEQUENCE [LARGE SCALE GENOMIC DNA]</scope>
    <source>
        <strain evidence="16 17">CCMP332</strain>
    </source>
</reference>
<dbReference type="InterPro" id="IPR036259">
    <property type="entry name" value="MFS_trans_sf"/>
</dbReference>
<comment type="catalytic activity">
    <reaction evidence="7">
        <text>D-galactose(in) = D-galactose(out)</text>
        <dbReference type="Rhea" id="RHEA:34915"/>
        <dbReference type="ChEBI" id="CHEBI:4139"/>
    </reaction>
    <physiologicalReaction direction="right-to-left" evidence="7">
        <dbReference type="Rhea" id="RHEA:34917"/>
    </physiologicalReaction>
</comment>
<dbReference type="InterPro" id="IPR005828">
    <property type="entry name" value="MFS_sugar_transport-like"/>
</dbReference>
<dbReference type="Proteomes" id="UP001516023">
    <property type="component" value="Unassembled WGS sequence"/>
</dbReference>
<feature type="transmembrane region" description="Helical" evidence="14">
    <location>
        <begin position="386"/>
        <end position="408"/>
    </location>
</feature>
<evidence type="ECO:0000256" key="6">
    <source>
        <dbReference type="ARBA" id="ARBA00023136"/>
    </source>
</evidence>
<feature type="transmembrane region" description="Helical" evidence="14">
    <location>
        <begin position="143"/>
        <end position="165"/>
    </location>
</feature>
<evidence type="ECO:0000256" key="4">
    <source>
        <dbReference type="ARBA" id="ARBA00022692"/>
    </source>
</evidence>
<dbReference type="Gene3D" id="1.20.1250.20">
    <property type="entry name" value="MFS general substrate transporter like domains"/>
    <property type="match status" value="2"/>
</dbReference>
<feature type="transmembrane region" description="Helical" evidence="14">
    <location>
        <begin position="177"/>
        <end position="200"/>
    </location>
</feature>
<dbReference type="InterPro" id="IPR003663">
    <property type="entry name" value="Sugar/inositol_transpt"/>
</dbReference>
<keyword evidence="5 14" id="KW-1133">Transmembrane helix</keyword>
<evidence type="ECO:0000256" key="14">
    <source>
        <dbReference type="SAM" id="Phobius"/>
    </source>
</evidence>
<comment type="catalytic activity">
    <reaction evidence="9">
        <text>D-xylose(out) = D-xylose(in)</text>
        <dbReference type="Rhea" id="RHEA:78427"/>
        <dbReference type="ChEBI" id="CHEBI:53455"/>
    </reaction>
    <physiologicalReaction direction="left-to-right" evidence="9">
        <dbReference type="Rhea" id="RHEA:78428"/>
    </physiologicalReaction>
</comment>
<name>A0ABD3QJP6_9STRA</name>
<comment type="catalytic activity">
    <reaction evidence="10">
        <text>D-mannose(out) = D-mannose(in)</text>
        <dbReference type="Rhea" id="RHEA:78391"/>
        <dbReference type="ChEBI" id="CHEBI:4208"/>
    </reaction>
    <physiologicalReaction direction="left-to-right" evidence="10">
        <dbReference type="Rhea" id="RHEA:78392"/>
    </physiologicalReaction>
</comment>
<feature type="transmembrane region" description="Helical" evidence="14">
    <location>
        <begin position="357"/>
        <end position="379"/>
    </location>
</feature>
<evidence type="ECO:0000256" key="10">
    <source>
        <dbReference type="ARBA" id="ARBA00044662"/>
    </source>
</evidence>
<dbReference type="InterPro" id="IPR050814">
    <property type="entry name" value="Myo-inositol_Transporter"/>
</dbReference>
<comment type="catalytic activity">
    <reaction evidence="12">
        <text>D-fructose(out) = D-fructose(in)</text>
        <dbReference type="Rhea" id="RHEA:60372"/>
        <dbReference type="ChEBI" id="CHEBI:37721"/>
    </reaction>
    <physiologicalReaction direction="left-to-right" evidence="12">
        <dbReference type="Rhea" id="RHEA:60373"/>
    </physiologicalReaction>
</comment>
<evidence type="ECO:0000256" key="5">
    <source>
        <dbReference type="ARBA" id="ARBA00022989"/>
    </source>
</evidence>
<evidence type="ECO:0000256" key="8">
    <source>
        <dbReference type="ARBA" id="ARBA00044648"/>
    </source>
</evidence>
<evidence type="ECO:0000313" key="16">
    <source>
        <dbReference type="EMBL" id="KAL3800317.1"/>
    </source>
</evidence>
<feature type="transmembrane region" description="Helical" evidence="14">
    <location>
        <begin position="119"/>
        <end position="137"/>
    </location>
</feature>
<feature type="transmembrane region" description="Helical" evidence="14">
    <location>
        <begin position="428"/>
        <end position="456"/>
    </location>
</feature>
<evidence type="ECO:0000256" key="9">
    <source>
        <dbReference type="ARBA" id="ARBA00044656"/>
    </source>
</evidence>
<dbReference type="GO" id="GO:0016020">
    <property type="term" value="C:membrane"/>
    <property type="evidence" value="ECO:0007669"/>
    <property type="project" value="UniProtKB-SubCell"/>
</dbReference>
<evidence type="ECO:0000256" key="3">
    <source>
        <dbReference type="ARBA" id="ARBA00022448"/>
    </source>
</evidence>
<feature type="transmembrane region" description="Helical" evidence="14">
    <location>
        <begin position="500"/>
        <end position="518"/>
    </location>
</feature>
<comment type="catalytic activity">
    <reaction evidence="11">
        <text>D-glucosamine(out) = D-glucosamine(in)</text>
        <dbReference type="Rhea" id="RHEA:78423"/>
        <dbReference type="ChEBI" id="CHEBI:58723"/>
    </reaction>
    <physiologicalReaction direction="left-to-right" evidence="11">
        <dbReference type="Rhea" id="RHEA:78424"/>
    </physiologicalReaction>
</comment>
<sequence length="597" mass="64681">MSTSTTPSHSDKLGDTNAIIPKSHQHHSNEDFSSSTQNINPPTPLSRRLLLATIHASISGLLFGYQLGITSGALHSLQSSLDLSSSQTESVTSFFFLGLMIISPFGGEACDRFGRKKSILYTDGVFGFASLVLLSAPSLEVVLAGRFVSGCASGIGLVSAVSYLTELASGDHSHRGALVSAVEASVSLGFLVSYLTSYLWMKVVDVEDSWRILFGLGTGFLAFLQWLGMRRMPESPEWLSQMGFHEKANEALWWIGGGRTLGIGDAIDNDALAPDMRGSNADAPNEYQGVSFFALEACPSISHYWRQAVIIAFLAIAEQFCGHINIINYAPLIFAEAFFDYDQEQATQDGGAVASELLTTTIILGVVKFVVTTFVLFEVDKLGRLFLMKAGVGIVTVSLLLLAIGFSVNLETTYETEYGVVEYVHSSFQRAMVLIGCTGCVAGFAISYGPITWLLASELSPSSIRGRMLGFYTVLTHGSAALVSYTFLSGQEKYGEAAPFWLYFLCSIVSCLFIPLAVPETGDVAGGDGEDVENLLDELWFWGEDNPINSATRAVLGCAGRCTKQRSHQRGEEMGRINSCFENGAIDRSEREETEFV</sequence>